<dbReference type="KEGG" id="ard:AXF14_10355"/>
<gene>
    <name evidence="3" type="ORF">AXF14_10355</name>
</gene>
<dbReference type="STRING" id="111015.AXF14_10355"/>
<dbReference type="Gene3D" id="3.30.420.10">
    <property type="entry name" value="Ribonuclease H-like superfamily/Ribonuclease H"/>
    <property type="match status" value="1"/>
</dbReference>
<dbReference type="InterPro" id="IPR001584">
    <property type="entry name" value="Integrase_cat-core"/>
</dbReference>
<dbReference type="EMBL" id="CP014228">
    <property type="protein sequence ID" value="AMD87905.1"/>
    <property type="molecule type" value="Genomic_DNA"/>
</dbReference>
<dbReference type="PROSITE" id="PS50994">
    <property type="entry name" value="INTEGRASE"/>
    <property type="match status" value="1"/>
</dbReference>
<feature type="domain" description="Integrase catalytic" evidence="2">
    <location>
        <begin position="1"/>
        <end position="78"/>
    </location>
</feature>
<dbReference type="AlphaFoldDB" id="A0A109W2Z5"/>
<keyword evidence="4" id="KW-1185">Reference proteome</keyword>
<sequence length="86" mass="10041">MEGLASRHQRIRPYTPHHNGKAERNNRIMAEECLYTRELTSQTQRRKAIAVVNTHDNYYRPHPACRDQSPATRVPTTINNLTIPYI</sequence>
<name>A0A109W2Z5_ACTRD</name>
<dbReference type="GO" id="GO:0015074">
    <property type="term" value="P:DNA integration"/>
    <property type="evidence" value="ECO:0007669"/>
    <property type="project" value="InterPro"/>
</dbReference>
<proteinExistence type="predicted"/>
<organism evidence="3 4">
    <name type="scientific">Actinomyces radicidentis</name>
    <dbReference type="NCBI Taxonomy" id="111015"/>
    <lineage>
        <taxon>Bacteria</taxon>
        <taxon>Bacillati</taxon>
        <taxon>Actinomycetota</taxon>
        <taxon>Actinomycetes</taxon>
        <taxon>Actinomycetales</taxon>
        <taxon>Actinomycetaceae</taxon>
        <taxon>Actinomyces</taxon>
    </lineage>
</organism>
<accession>A0A109W2Z5</accession>
<dbReference type="InterPro" id="IPR036397">
    <property type="entry name" value="RNaseH_sf"/>
</dbReference>
<evidence type="ECO:0000313" key="3">
    <source>
        <dbReference type="EMBL" id="AMD87905.1"/>
    </source>
</evidence>
<dbReference type="InterPro" id="IPR012337">
    <property type="entry name" value="RNaseH-like_sf"/>
</dbReference>
<dbReference type="Proteomes" id="UP000065220">
    <property type="component" value="Chromosome"/>
</dbReference>
<dbReference type="Pfam" id="PF13683">
    <property type="entry name" value="rve_3"/>
    <property type="match status" value="1"/>
</dbReference>
<protein>
    <recommendedName>
        <fullName evidence="2">Integrase catalytic domain-containing protein</fullName>
    </recommendedName>
</protein>
<dbReference type="GO" id="GO:0003676">
    <property type="term" value="F:nucleic acid binding"/>
    <property type="evidence" value="ECO:0007669"/>
    <property type="project" value="InterPro"/>
</dbReference>
<feature type="region of interest" description="Disordered" evidence="1">
    <location>
        <begin position="1"/>
        <end position="25"/>
    </location>
</feature>
<evidence type="ECO:0000256" key="1">
    <source>
        <dbReference type="SAM" id="MobiDB-lite"/>
    </source>
</evidence>
<evidence type="ECO:0000259" key="2">
    <source>
        <dbReference type="PROSITE" id="PS50994"/>
    </source>
</evidence>
<reference evidence="4" key="1">
    <citation type="submission" date="2016-02" db="EMBL/GenBank/DDBJ databases">
        <authorList>
            <person name="Holder M.E."/>
            <person name="Ajami N.J."/>
            <person name="Petrosino J.F."/>
        </authorList>
    </citation>
    <scope>NUCLEOTIDE SEQUENCE [LARGE SCALE GENOMIC DNA]</scope>
    <source>
        <strain evidence="4">CCUG 36733</strain>
    </source>
</reference>
<evidence type="ECO:0000313" key="4">
    <source>
        <dbReference type="Proteomes" id="UP000065220"/>
    </source>
</evidence>
<dbReference type="SUPFAM" id="SSF53098">
    <property type="entry name" value="Ribonuclease H-like"/>
    <property type="match status" value="1"/>
</dbReference>